<accession>A0A8H7YWH8</accession>
<sequence length="103" mass="12232">MFSYLSRSILNAFIFKRRRHSFQIPHRPKQLGRKRNWPSEFLSDSSAVGNCPFRDARHATHEFEGHTMGGKLEYDRKTSVMFNNLRKKYCSSLIRRTAAYNLY</sequence>
<dbReference type="VEuPathDB" id="FungiDB:I7I52_09469"/>
<dbReference type="Proteomes" id="UP000670092">
    <property type="component" value="Unassembled WGS sequence"/>
</dbReference>
<proteinExistence type="predicted"/>
<dbReference type="AlphaFoldDB" id="A0A8H7YWH8"/>
<reference evidence="1 2" key="1">
    <citation type="submission" date="2021-01" db="EMBL/GenBank/DDBJ databases">
        <title>Chromosome-level genome assembly of a human fungal pathogen reveals clustering of transcriptionally co-regulated genes.</title>
        <authorList>
            <person name="Voorhies M."/>
            <person name="Cohen S."/>
            <person name="Shea T.P."/>
            <person name="Petrus S."/>
            <person name="Munoz J.F."/>
            <person name="Poplawski S."/>
            <person name="Goldman W.E."/>
            <person name="Michael T."/>
            <person name="Cuomo C.A."/>
            <person name="Sil A."/>
            <person name="Beyhan S."/>
        </authorList>
    </citation>
    <scope>NUCLEOTIDE SEQUENCE [LARGE SCALE GENOMIC DNA]</scope>
    <source>
        <strain evidence="1 2">G184AR</strain>
    </source>
</reference>
<dbReference type="EMBL" id="JAEVHI010000002">
    <property type="protein sequence ID" value="KAG5299227.1"/>
    <property type="molecule type" value="Genomic_DNA"/>
</dbReference>
<evidence type="ECO:0000313" key="2">
    <source>
        <dbReference type="Proteomes" id="UP000670092"/>
    </source>
</evidence>
<evidence type="ECO:0000313" key="1">
    <source>
        <dbReference type="EMBL" id="KAG5299227.1"/>
    </source>
</evidence>
<organism evidence="1 2">
    <name type="scientific">Ajellomyces capsulatus</name>
    <name type="common">Darling's disease fungus</name>
    <name type="synonym">Histoplasma capsulatum</name>
    <dbReference type="NCBI Taxonomy" id="5037"/>
    <lineage>
        <taxon>Eukaryota</taxon>
        <taxon>Fungi</taxon>
        <taxon>Dikarya</taxon>
        <taxon>Ascomycota</taxon>
        <taxon>Pezizomycotina</taxon>
        <taxon>Eurotiomycetes</taxon>
        <taxon>Eurotiomycetidae</taxon>
        <taxon>Onygenales</taxon>
        <taxon>Ajellomycetaceae</taxon>
        <taxon>Histoplasma</taxon>
    </lineage>
</organism>
<name>A0A8H7YWH8_AJECA</name>
<gene>
    <name evidence="1" type="ORF">I7I52_09469</name>
</gene>
<protein>
    <submittedName>
        <fullName evidence="1">Uncharacterized protein</fullName>
    </submittedName>
</protein>
<comment type="caution">
    <text evidence="1">The sequence shown here is derived from an EMBL/GenBank/DDBJ whole genome shotgun (WGS) entry which is preliminary data.</text>
</comment>